<protein>
    <submittedName>
        <fullName evidence="7">Major facilitator superfamily domain, general substrate transporter</fullName>
    </submittedName>
</protein>
<name>A0A162IVC8_9HYPO</name>
<reference evidence="7 8" key="1">
    <citation type="journal article" date="2016" name="Genome Biol. Evol.">
        <title>Divergent and convergent evolution of fungal pathogenicity.</title>
        <authorList>
            <person name="Shang Y."/>
            <person name="Xiao G."/>
            <person name="Zheng P."/>
            <person name="Cen K."/>
            <person name="Zhan S."/>
            <person name="Wang C."/>
        </authorList>
    </citation>
    <scope>NUCLEOTIDE SEQUENCE [LARGE SCALE GENOMIC DNA]</scope>
    <source>
        <strain evidence="7 8">RCEF 2490</strain>
    </source>
</reference>
<dbReference type="Proteomes" id="UP000078544">
    <property type="component" value="Unassembled WGS sequence"/>
</dbReference>
<keyword evidence="3 6" id="KW-0812">Transmembrane</keyword>
<evidence type="ECO:0000256" key="4">
    <source>
        <dbReference type="ARBA" id="ARBA00022989"/>
    </source>
</evidence>
<dbReference type="GO" id="GO:0016020">
    <property type="term" value="C:membrane"/>
    <property type="evidence" value="ECO:0007669"/>
    <property type="project" value="UniProtKB-SubCell"/>
</dbReference>
<feature type="transmembrane region" description="Helical" evidence="6">
    <location>
        <begin position="414"/>
        <end position="435"/>
    </location>
</feature>
<feature type="transmembrane region" description="Helical" evidence="6">
    <location>
        <begin position="127"/>
        <end position="149"/>
    </location>
</feature>
<dbReference type="AlphaFoldDB" id="A0A162IVC8"/>
<keyword evidence="2" id="KW-0813">Transport</keyword>
<evidence type="ECO:0000256" key="6">
    <source>
        <dbReference type="SAM" id="Phobius"/>
    </source>
</evidence>
<feature type="transmembrane region" description="Helical" evidence="6">
    <location>
        <begin position="156"/>
        <end position="176"/>
    </location>
</feature>
<organism evidence="7 8">
    <name type="scientific">Moelleriella libera RCEF 2490</name>
    <dbReference type="NCBI Taxonomy" id="1081109"/>
    <lineage>
        <taxon>Eukaryota</taxon>
        <taxon>Fungi</taxon>
        <taxon>Dikarya</taxon>
        <taxon>Ascomycota</taxon>
        <taxon>Pezizomycotina</taxon>
        <taxon>Sordariomycetes</taxon>
        <taxon>Hypocreomycetidae</taxon>
        <taxon>Hypocreales</taxon>
        <taxon>Clavicipitaceae</taxon>
        <taxon>Moelleriella</taxon>
    </lineage>
</organism>
<dbReference type="STRING" id="1081109.A0A162IVC8"/>
<feature type="transmembrane region" description="Helical" evidence="6">
    <location>
        <begin position="379"/>
        <end position="402"/>
    </location>
</feature>
<evidence type="ECO:0000313" key="7">
    <source>
        <dbReference type="EMBL" id="KZZ98932.1"/>
    </source>
</evidence>
<dbReference type="OrthoDB" id="6730379at2759"/>
<evidence type="ECO:0000256" key="2">
    <source>
        <dbReference type="ARBA" id="ARBA00022448"/>
    </source>
</evidence>
<dbReference type="SUPFAM" id="SSF103473">
    <property type="entry name" value="MFS general substrate transporter"/>
    <property type="match status" value="1"/>
</dbReference>
<dbReference type="Pfam" id="PF07690">
    <property type="entry name" value="MFS_1"/>
    <property type="match status" value="1"/>
</dbReference>
<dbReference type="PANTHER" id="PTHR43791">
    <property type="entry name" value="PERMEASE-RELATED"/>
    <property type="match status" value="1"/>
</dbReference>
<feature type="transmembrane region" description="Helical" evidence="6">
    <location>
        <begin position="188"/>
        <end position="207"/>
    </location>
</feature>
<evidence type="ECO:0000256" key="1">
    <source>
        <dbReference type="ARBA" id="ARBA00004141"/>
    </source>
</evidence>
<dbReference type="EMBL" id="AZGY01000004">
    <property type="protein sequence ID" value="KZZ98932.1"/>
    <property type="molecule type" value="Genomic_DNA"/>
</dbReference>
<feature type="transmembrane region" description="Helical" evidence="6">
    <location>
        <begin position="219"/>
        <end position="239"/>
    </location>
</feature>
<dbReference type="InterPro" id="IPR036259">
    <property type="entry name" value="MFS_trans_sf"/>
</dbReference>
<dbReference type="GO" id="GO:0033229">
    <property type="term" value="F:cysteine transmembrane transporter activity"/>
    <property type="evidence" value="ECO:0007669"/>
    <property type="project" value="TreeGrafter"/>
</dbReference>
<dbReference type="PANTHER" id="PTHR43791:SF63">
    <property type="entry name" value="HIGH AFFINITY CYSTEINE TRANSPORTER"/>
    <property type="match status" value="1"/>
</dbReference>
<comment type="caution">
    <text evidence="7">The sequence shown here is derived from an EMBL/GenBank/DDBJ whole genome shotgun (WGS) entry which is preliminary data.</text>
</comment>
<dbReference type="Gene3D" id="1.20.1250.20">
    <property type="entry name" value="MFS general substrate transporter like domains"/>
    <property type="match status" value="1"/>
</dbReference>
<feature type="transmembrane region" description="Helical" evidence="6">
    <location>
        <begin position="54"/>
        <end position="71"/>
    </location>
</feature>
<gene>
    <name evidence="7" type="ORF">AAL_02483</name>
</gene>
<evidence type="ECO:0000256" key="3">
    <source>
        <dbReference type="ARBA" id="ARBA00022692"/>
    </source>
</evidence>
<keyword evidence="8" id="KW-1185">Reference proteome</keyword>
<comment type="subcellular location">
    <subcellularLocation>
        <location evidence="1">Membrane</location>
        <topology evidence="1">Multi-pass membrane protein</topology>
    </subcellularLocation>
</comment>
<feature type="transmembrane region" description="Helical" evidence="6">
    <location>
        <begin position="352"/>
        <end position="373"/>
    </location>
</feature>
<keyword evidence="4 6" id="KW-1133">Transmembrane helix</keyword>
<feature type="transmembrane region" description="Helical" evidence="6">
    <location>
        <begin position="447"/>
        <end position="469"/>
    </location>
</feature>
<feature type="transmembrane region" description="Helical" evidence="6">
    <location>
        <begin position="325"/>
        <end position="345"/>
    </location>
</feature>
<evidence type="ECO:0000313" key="8">
    <source>
        <dbReference type="Proteomes" id="UP000078544"/>
    </source>
</evidence>
<keyword evidence="5 6" id="KW-0472">Membrane</keyword>
<accession>A0A162IVC8</accession>
<dbReference type="InterPro" id="IPR011701">
    <property type="entry name" value="MFS"/>
</dbReference>
<evidence type="ECO:0000256" key="5">
    <source>
        <dbReference type="ARBA" id="ARBA00023136"/>
    </source>
</evidence>
<proteinExistence type="predicted"/>
<sequence>MGTYKDEQAHGPDEPSAAVVGAKYADETLRLVEAYGQSFGSLTAEREKQLRRKCYWHVMGLLLAINLLLFIDKSTLGYAAILGLFEETGISKAEYNNLGTFFYVGKCYLAAQWPGHYAMQKLPLGKFVAGLVFTWGATVCLHCAATTYAGLAVLRLLLGASEAVVVPAMEMTIGMFFDRREQSFLQPFLWTTSAAAPVCAAFISYGLLWSRSYILPWKLFMIVTGGLSVVLSVAVWIWYPDNPSRATFLTLEEKVLVVQRVHESSQSSIEQKQFKKTQFQETLVDPVSWLFCLQSFTLMMSNNLTYGQQNLITKALGVTSLGSTLVAAAGGGFGIAACLVGTFALRRWPSNLATHAFVWCVPAIAGGIGMVALDWDEKLGLLACLLLAGHTYGNTYIIGLGWTTSSAAGYTKKLTRNVMFMLGYSVANLISPQIWVPRDAPRYYGAWTAQIVVSWVGTPAILFIIRHILRKRNRERKAWAAALTDEEKRQHEFGQVEQLDEHGVPTRRDVPIALLDLTDFENRFFIYPI</sequence>